<dbReference type="InterPro" id="IPR054586">
    <property type="entry name" value="MACPF_1_fungal"/>
</dbReference>
<feature type="domain" description="MACPF-like" evidence="1">
    <location>
        <begin position="181"/>
        <end position="375"/>
    </location>
</feature>
<dbReference type="AlphaFoldDB" id="A0A397VYC0"/>
<organism evidence="2 3">
    <name type="scientific">Gigaspora rosea</name>
    <dbReference type="NCBI Taxonomy" id="44941"/>
    <lineage>
        <taxon>Eukaryota</taxon>
        <taxon>Fungi</taxon>
        <taxon>Fungi incertae sedis</taxon>
        <taxon>Mucoromycota</taxon>
        <taxon>Glomeromycotina</taxon>
        <taxon>Glomeromycetes</taxon>
        <taxon>Diversisporales</taxon>
        <taxon>Gigasporaceae</taxon>
        <taxon>Gigaspora</taxon>
    </lineage>
</organism>
<dbReference type="EMBL" id="QKWP01000153">
    <property type="protein sequence ID" value="RIB25999.1"/>
    <property type="molecule type" value="Genomic_DNA"/>
</dbReference>
<gene>
    <name evidence="2" type="ORF">C2G38_363073</name>
</gene>
<dbReference type="Pfam" id="PF22693">
    <property type="entry name" value="MACPF_1"/>
    <property type="match status" value="1"/>
</dbReference>
<keyword evidence="3" id="KW-1185">Reference proteome</keyword>
<proteinExistence type="predicted"/>
<dbReference type="OrthoDB" id="2424159at2759"/>
<accession>A0A397VYC0</accession>
<comment type="caution">
    <text evidence="2">The sequence shown here is derived from an EMBL/GenBank/DDBJ whole genome shotgun (WGS) entry which is preliminary data.</text>
</comment>
<evidence type="ECO:0000259" key="1">
    <source>
        <dbReference type="Pfam" id="PF22693"/>
    </source>
</evidence>
<reference evidence="2 3" key="1">
    <citation type="submission" date="2018-06" db="EMBL/GenBank/DDBJ databases">
        <title>Comparative genomics reveals the genomic features of Rhizophagus irregularis, R. cerebriforme, R. diaphanum and Gigaspora rosea, and their symbiotic lifestyle signature.</title>
        <authorList>
            <person name="Morin E."/>
            <person name="San Clemente H."/>
            <person name="Chen E.C.H."/>
            <person name="De La Providencia I."/>
            <person name="Hainaut M."/>
            <person name="Kuo A."/>
            <person name="Kohler A."/>
            <person name="Murat C."/>
            <person name="Tang N."/>
            <person name="Roy S."/>
            <person name="Loubradou J."/>
            <person name="Henrissat B."/>
            <person name="Grigoriev I.V."/>
            <person name="Corradi N."/>
            <person name="Roux C."/>
            <person name="Martin F.M."/>
        </authorList>
    </citation>
    <scope>NUCLEOTIDE SEQUENCE [LARGE SCALE GENOMIC DNA]</scope>
    <source>
        <strain evidence="2 3">DAOM 194757</strain>
    </source>
</reference>
<evidence type="ECO:0000313" key="2">
    <source>
        <dbReference type="EMBL" id="RIB25999.1"/>
    </source>
</evidence>
<dbReference type="Proteomes" id="UP000266673">
    <property type="component" value="Unassembled WGS sequence"/>
</dbReference>
<name>A0A397VYC0_9GLOM</name>
<protein>
    <recommendedName>
        <fullName evidence="1">MACPF-like domain-containing protein</fullName>
    </recommendedName>
</protein>
<dbReference type="STRING" id="44941.A0A397VYC0"/>
<evidence type="ECO:0000313" key="3">
    <source>
        <dbReference type="Proteomes" id="UP000266673"/>
    </source>
</evidence>
<sequence>MSFFTKLFNNKSKDDREFKYEPDDRELKITIQIKNKESSDSTITCKLPNKNLAEIRNLLMRKDDIFRMGTNCYFLNETSHRIPLEDEIEYKLKEILQPENILNIIQTSDTDWSRLTDKCDHGFKIREGRVEKAHYKAFEIDTNKVVKKSKLSETDRLVKRQKECKTNFDELCNRNLIANVDVSAILPWLSVFLGTSIEKTKNMHKEVSTKYNSIKVKKAEFIIPESSIKLTKEFEHDVNEALSENNTNEKIIDKIRKLKEITEKYGSFYARHIVFGGAIIEEITETSNLRNRSSRVSFQANANVTNANFSQETEHESIESEHENNVHVFGGDMSIRKDEKAWIESLNDFRKWDIIEYDEICPIFDLLNNELRRKVLEALGQRILAGK</sequence>